<name>A0A371YN40_9GAMM</name>
<accession>A0A371YN40</accession>
<dbReference type="AlphaFoldDB" id="A0A371YN40"/>
<dbReference type="GO" id="GO:0005829">
    <property type="term" value="C:cytosol"/>
    <property type="evidence" value="ECO:0007669"/>
    <property type="project" value="TreeGrafter"/>
</dbReference>
<dbReference type="InterPro" id="IPR039261">
    <property type="entry name" value="FNR_nucleotide-bd"/>
</dbReference>
<dbReference type="GO" id="GO:0003958">
    <property type="term" value="F:NADPH-hemoprotein reductase activity"/>
    <property type="evidence" value="ECO:0007669"/>
    <property type="project" value="UniProtKB-EC"/>
</dbReference>
<dbReference type="Pfam" id="PF00258">
    <property type="entry name" value="Flavodoxin_1"/>
    <property type="match status" value="1"/>
</dbReference>
<reference evidence="9 10" key="2">
    <citation type="submission" date="2018-08" db="EMBL/GenBank/DDBJ databases">
        <title>The draft genome of Acinetobacter sichuanensis strain WCHAc060041.</title>
        <authorList>
            <person name="Qin J."/>
            <person name="Feng Y."/>
            <person name="Zong Z."/>
        </authorList>
    </citation>
    <scope>NUCLEOTIDE SEQUENCE [LARGE SCALE GENOMIC DNA]</scope>
    <source>
        <strain evidence="9 10">WCHAc060041</strain>
    </source>
</reference>
<evidence type="ECO:0000256" key="3">
    <source>
        <dbReference type="ARBA" id="ARBA00022982"/>
    </source>
</evidence>
<keyword evidence="3" id="KW-0813">Transport</keyword>
<evidence type="ECO:0000256" key="4">
    <source>
        <dbReference type="ARBA" id="ARBA00023797"/>
    </source>
</evidence>
<dbReference type="OrthoDB" id="9816402at2"/>
<dbReference type="SUPFAM" id="SSF52218">
    <property type="entry name" value="Flavoproteins"/>
    <property type="match status" value="1"/>
</dbReference>
<evidence type="ECO:0000259" key="7">
    <source>
        <dbReference type="PROSITE" id="PS51384"/>
    </source>
</evidence>
<organism evidence="9 10">
    <name type="scientific">Acinetobacter sichuanensis</name>
    <dbReference type="NCBI Taxonomy" id="2136183"/>
    <lineage>
        <taxon>Bacteria</taxon>
        <taxon>Pseudomonadati</taxon>
        <taxon>Pseudomonadota</taxon>
        <taxon>Gammaproteobacteria</taxon>
        <taxon>Moraxellales</taxon>
        <taxon>Moraxellaceae</taxon>
        <taxon>Acinetobacter</taxon>
    </lineage>
</organism>
<dbReference type="PRINTS" id="PR00371">
    <property type="entry name" value="FPNCR"/>
</dbReference>
<dbReference type="Proteomes" id="UP000240957">
    <property type="component" value="Unassembled WGS sequence"/>
</dbReference>
<dbReference type="InterPro" id="IPR029039">
    <property type="entry name" value="Flavoprotein-like_sf"/>
</dbReference>
<dbReference type="PROSITE" id="PS50902">
    <property type="entry name" value="FLAVODOXIN_LIKE"/>
    <property type="match status" value="1"/>
</dbReference>
<feature type="transmembrane region" description="Helical" evidence="5">
    <location>
        <begin position="7"/>
        <end position="28"/>
    </location>
</feature>
<protein>
    <recommendedName>
        <fullName evidence="4">NADPH--hemoprotein reductase</fullName>
        <ecNumber evidence="4">1.6.2.4</ecNumber>
    </recommendedName>
</protein>
<sequence>MTQAVEGVLLCLAILLVIVLFIIVLLIWKNKKQKNFSHQSDYLIVYASQSGHAENLAKQTQQQLQQAGYSTYLLNIQDITVSDLQKSSQSLWIVSTYGEGDLPDTARQFYRKVMQSAVDLSQHHYAILALGDRHYKYFCRFGTVLQDWLQQQQAHALFEMICVNQLQQSDLQQWQIQLQTLLKTQLADLNIERKWSTLKLTSRQLLNQGSQGNPLFKLEFSYTENMSWQAGDLVEIQCHNAIDVQDYPIREYSIASLVEQNRLELVVRQEVHEQGLGLGSGLLTHSLQIGESISACIRQNSAFHLNLDFPAAIFIGNGSGIAGLLAHIRQQALLNRQHNWLIYGERQAQFDTVYGEQIQAWQQQGVLTEVDRVFSRDGQAQKYVQDCLYAKSELLKQWLNDGAAIYVCGSMQGMAQQVDQALLEILGKVEYEKLYEQKRYLRDVY</sequence>
<dbReference type="SUPFAM" id="SSF52343">
    <property type="entry name" value="Ferredoxin reductase-like, C-terminal NADP-linked domain"/>
    <property type="match status" value="1"/>
</dbReference>
<dbReference type="PRINTS" id="PR00369">
    <property type="entry name" value="FLAVODOXIN"/>
</dbReference>
<keyword evidence="3" id="KW-0249">Electron transport</keyword>
<keyword evidence="1" id="KW-0285">Flavoprotein</keyword>
<keyword evidence="11" id="KW-1185">Reference proteome</keyword>
<evidence type="ECO:0000313" key="9">
    <source>
        <dbReference type="EMBL" id="RFC82898.1"/>
    </source>
</evidence>
<dbReference type="GO" id="GO:0010181">
    <property type="term" value="F:FMN binding"/>
    <property type="evidence" value="ECO:0007669"/>
    <property type="project" value="InterPro"/>
</dbReference>
<dbReference type="PANTHER" id="PTHR19384">
    <property type="entry name" value="NITRIC OXIDE SYNTHASE-RELATED"/>
    <property type="match status" value="1"/>
</dbReference>
<comment type="caution">
    <text evidence="9">The sequence shown here is derived from an EMBL/GenBank/DDBJ whole genome shotgun (WGS) entry which is preliminary data.</text>
</comment>
<dbReference type="RefSeq" id="WP_107008982.1">
    <property type="nucleotide sequence ID" value="NZ_JBHRSF010000034.1"/>
</dbReference>
<dbReference type="InterPro" id="IPR017938">
    <property type="entry name" value="Riboflavin_synthase-like_b-brl"/>
</dbReference>
<evidence type="ECO:0000259" key="6">
    <source>
        <dbReference type="PROSITE" id="PS50902"/>
    </source>
</evidence>
<keyword evidence="2" id="KW-0288">FMN</keyword>
<dbReference type="EMBL" id="JBHRSF010000034">
    <property type="protein sequence ID" value="MFC2995672.1"/>
    <property type="molecule type" value="Genomic_DNA"/>
</dbReference>
<reference evidence="8" key="4">
    <citation type="submission" date="2024-09" db="EMBL/GenBank/DDBJ databases">
        <authorList>
            <person name="Sun Q."/>
            <person name="Mori K."/>
        </authorList>
    </citation>
    <scope>NUCLEOTIDE SEQUENCE</scope>
    <source>
        <strain evidence="8">KCTC 62575</strain>
    </source>
</reference>
<dbReference type="InterPro" id="IPR008254">
    <property type="entry name" value="Flavodoxin/NO_synth"/>
</dbReference>
<dbReference type="GO" id="GO:0050660">
    <property type="term" value="F:flavin adenine dinucleotide binding"/>
    <property type="evidence" value="ECO:0007669"/>
    <property type="project" value="TreeGrafter"/>
</dbReference>
<keyword evidence="5" id="KW-0812">Transmembrane</keyword>
<proteinExistence type="predicted"/>
<dbReference type="SUPFAM" id="SSF63380">
    <property type="entry name" value="Riboflavin synthase domain-like"/>
    <property type="match status" value="1"/>
</dbReference>
<feature type="domain" description="Flavodoxin-like" evidence="6">
    <location>
        <begin position="42"/>
        <end position="179"/>
    </location>
</feature>
<evidence type="ECO:0000313" key="10">
    <source>
        <dbReference type="Proteomes" id="UP000240957"/>
    </source>
</evidence>
<reference evidence="8" key="1">
    <citation type="journal article" date="2014" name="Int. J. Syst. Evol. Microbiol.">
        <title>Complete genome of a new Firmicutes species belonging to the dominant human colonic microbiota ('Ruminococcus bicirculans') reveals two chromosomes and a selective capacity to utilize plant glucans.</title>
        <authorList>
            <consortium name="NISC Comparative Sequencing Program"/>
            <person name="Wegmann U."/>
            <person name="Louis P."/>
            <person name="Goesmann A."/>
            <person name="Henrissat B."/>
            <person name="Duncan S.H."/>
            <person name="Flint H.J."/>
        </authorList>
    </citation>
    <scope>NUCLEOTIDE SEQUENCE</scope>
    <source>
        <strain evidence="8">KCTC 62575</strain>
    </source>
</reference>
<feature type="domain" description="FAD-binding FR-type" evidence="7">
    <location>
        <begin position="193"/>
        <end position="306"/>
    </location>
</feature>
<evidence type="ECO:0000256" key="1">
    <source>
        <dbReference type="ARBA" id="ARBA00022630"/>
    </source>
</evidence>
<dbReference type="Gene3D" id="3.40.50.360">
    <property type="match status" value="1"/>
</dbReference>
<dbReference type="Gene3D" id="2.40.30.10">
    <property type="entry name" value="Translation factors"/>
    <property type="match status" value="1"/>
</dbReference>
<dbReference type="InterPro" id="IPR001094">
    <property type="entry name" value="Flavdoxin-like"/>
</dbReference>
<evidence type="ECO:0000313" key="8">
    <source>
        <dbReference type="EMBL" id="MFC2995672.1"/>
    </source>
</evidence>
<dbReference type="InterPro" id="IPR001709">
    <property type="entry name" value="Flavoprot_Pyr_Nucl_cyt_Rdtase"/>
</dbReference>
<dbReference type="InterPro" id="IPR017927">
    <property type="entry name" value="FAD-bd_FR_type"/>
</dbReference>
<dbReference type="PANTHER" id="PTHR19384:SF17">
    <property type="entry name" value="NADPH--CYTOCHROME P450 REDUCTASE"/>
    <property type="match status" value="1"/>
</dbReference>
<evidence type="ECO:0000256" key="2">
    <source>
        <dbReference type="ARBA" id="ARBA00022643"/>
    </source>
</evidence>
<reference evidence="11" key="3">
    <citation type="journal article" date="2019" name="Int. J. Syst. Evol. Microbiol.">
        <title>The Global Catalogue of Microorganisms (GCM) 10K type strain sequencing project: providing services to taxonomists for standard genome sequencing and annotation.</title>
        <authorList>
            <consortium name="The Broad Institute Genomics Platform"/>
            <consortium name="The Broad Institute Genome Sequencing Center for Infectious Disease"/>
            <person name="Wu L."/>
            <person name="Ma J."/>
        </authorList>
    </citation>
    <scope>NUCLEOTIDE SEQUENCE [LARGE SCALE GENOMIC DNA]</scope>
    <source>
        <strain evidence="11">KCTC 62575</strain>
    </source>
</reference>
<dbReference type="EMBL" id="PYIX02000025">
    <property type="protein sequence ID" value="RFC82898.1"/>
    <property type="molecule type" value="Genomic_DNA"/>
</dbReference>
<gene>
    <name evidence="8" type="ORF">ACFODO_10395</name>
    <name evidence="9" type="ORF">C9E89_014355</name>
</gene>
<dbReference type="CDD" id="cd06200">
    <property type="entry name" value="SiR_like1"/>
    <property type="match status" value="1"/>
</dbReference>
<dbReference type="PROSITE" id="PS51384">
    <property type="entry name" value="FAD_FR"/>
    <property type="match status" value="1"/>
</dbReference>
<keyword evidence="5" id="KW-0472">Membrane</keyword>
<dbReference type="EC" id="1.6.2.4" evidence="4"/>
<keyword evidence="5" id="KW-1133">Transmembrane helix</keyword>
<dbReference type="Proteomes" id="UP001595455">
    <property type="component" value="Unassembled WGS sequence"/>
</dbReference>
<evidence type="ECO:0000256" key="5">
    <source>
        <dbReference type="SAM" id="Phobius"/>
    </source>
</evidence>
<evidence type="ECO:0000313" key="11">
    <source>
        <dbReference type="Proteomes" id="UP001595455"/>
    </source>
</evidence>
<dbReference type="Gene3D" id="3.40.50.80">
    <property type="entry name" value="Nucleotide-binding domain of ferredoxin-NADP reductase (FNR) module"/>
    <property type="match status" value="1"/>
</dbReference>